<protein>
    <submittedName>
        <fullName evidence="2">Short repeat uncharacterized protein DUF308</fullName>
    </submittedName>
</protein>
<dbReference type="EMBL" id="SGXF01000001">
    <property type="protein sequence ID" value="RZT02386.1"/>
    <property type="molecule type" value="Genomic_DNA"/>
</dbReference>
<proteinExistence type="predicted"/>
<dbReference type="RefSeq" id="WP_130432720.1">
    <property type="nucleotide sequence ID" value="NZ_SGXF01000001.1"/>
</dbReference>
<sequence length="193" mass="21663">MTENYQKYYIVVSIVYVALGLVLLILPETSLRIVAYALAGILIFWGFPRLFRYCTAKTVDFGRMDLVIGLSAVLLGAFIIFAPEFLMNAMPLALGVYMLLDALMKLQNAIDLYRLRKNPWAWALGMAGVLLAMGLLLIWDPFSKEEPWRVRLIGICLVVQGVINLFVNIWMGKAAKEAEKGYGLPEVKKNGID</sequence>
<feature type="transmembrane region" description="Helical" evidence="1">
    <location>
        <begin position="151"/>
        <end position="171"/>
    </location>
</feature>
<evidence type="ECO:0000313" key="2">
    <source>
        <dbReference type="EMBL" id="RZT02386.1"/>
    </source>
</evidence>
<feature type="transmembrane region" description="Helical" evidence="1">
    <location>
        <begin position="120"/>
        <end position="139"/>
    </location>
</feature>
<dbReference type="InterPro" id="IPR005325">
    <property type="entry name" value="DUF308_memb"/>
</dbReference>
<feature type="transmembrane region" description="Helical" evidence="1">
    <location>
        <begin position="33"/>
        <end position="51"/>
    </location>
</feature>
<reference evidence="2 3" key="1">
    <citation type="submission" date="2019-02" db="EMBL/GenBank/DDBJ databases">
        <title>Genomic Encyclopedia of Type Strains, Phase IV (KMG-IV): sequencing the most valuable type-strain genomes for metagenomic binning, comparative biology and taxonomic classification.</title>
        <authorList>
            <person name="Goeker M."/>
        </authorList>
    </citation>
    <scope>NUCLEOTIDE SEQUENCE [LARGE SCALE GENOMIC DNA]</scope>
    <source>
        <strain evidence="2 3">DSM 29486</strain>
    </source>
</reference>
<dbReference type="OrthoDB" id="1654642at2"/>
<feature type="transmembrane region" description="Helical" evidence="1">
    <location>
        <begin position="63"/>
        <end position="83"/>
    </location>
</feature>
<evidence type="ECO:0000313" key="3">
    <source>
        <dbReference type="Proteomes" id="UP000292927"/>
    </source>
</evidence>
<feature type="transmembrane region" description="Helical" evidence="1">
    <location>
        <begin position="7"/>
        <end position="27"/>
    </location>
</feature>
<gene>
    <name evidence="2" type="ORF">EV209_0499</name>
</gene>
<organism evidence="2 3">
    <name type="scientific">Cuneatibacter caecimuris</name>
    <dbReference type="NCBI Taxonomy" id="1796618"/>
    <lineage>
        <taxon>Bacteria</taxon>
        <taxon>Bacillati</taxon>
        <taxon>Bacillota</taxon>
        <taxon>Clostridia</taxon>
        <taxon>Lachnospirales</taxon>
        <taxon>Lachnospiraceae</taxon>
        <taxon>Cuneatibacter</taxon>
    </lineage>
</organism>
<name>A0A4Q7PQ07_9FIRM</name>
<comment type="caution">
    <text evidence="2">The sequence shown here is derived from an EMBL/GenBank/DDBJ whole genome shotgun (WGS) entry which is preliminary data.</text>
</comment>
<evidence type="ECO:0000256" key="1">
    <source>
        <dbReference type="SAM" id="Phobius"/>
    </source>
</evidence>
<accession>A0A4Q7PQ07</accession>
<keyword evidence="1" id="KW-0812">Transmembrane</keyword>
<keyword evidence="3" id="KW-1185">Reference proteome</keyword>
<dbReference type="AlphaFoldDB" id="A0A4Q7PQ07"/>
<dbReference type="Proteomes" id="UP000292927">
    <property type="component" value="Unassembled WGS sequence"/>
</dbReference>
<keyword evidence="1" id="KW-1133">Transmembrane helix</keyword>
<keyword evidence="1" id="KW-0472">Membrane</keyword>
<dbReference type="Pfam" id="PF03729">
    <property type="entry name" value="DUF308"/>
    <property type="match status" value="1"/>
</dbReference>